<evidence type="ECO:0000313" key="3">
    <source>
        <dbReference type="Proteomes" id="UP000801492"/>
    </source>
</evidence>
<sequence length="162" mass="19199">MDSCNTHKNDKNLQLHRFKKLQQWKEEKKVRQEKEKTTNKPVFKVNRVIYNYNLNLSKIYDEIKGKAITKTSKERPLIEPDRNKKSKPLKVKPSPGIIDTKKNNKIKAPTFQEKNYHKLSPVSRKLKRIKELCTSAVATPLRDFKFWKPKYVSTPRIQEGKH</sequence>
<comment type="caution">
    <text evidence="2">The sequence shown here is derived from an EMBL/GenBank/DDBJ whole genome shotgun (WGS) entry which is preliminary data.</text>
</comment>
<reference evidence="2" key="1">
    <citation type="submission" date="2019-08" db="EMBL/GenBank/DDBJ databases">
        <title>The genome of the North American firefly Photinus pyralis.</title>
        <authorList>
            <consortium name="Photinus pyralis genome working group"/>
            <person name="Fallon T.R."/>
            <person name="Sander Lower S.E."/>
            <person name="Weng J.-K."/>
        </authorList>
    </citation>
    <scope>NUCLEOTIDE SEQUENCE</scope>
    <source>
        <strain evidence="2">TRF0915ILg1</strain>
        <tissue evidence="2">Whole body</tissue>
    </source>
</reference>
<dbReference type="EMBL" id="VTPC01002608">
    <property type="protein sequence ID" value="KAF2899828.1"/>
    <property type="molecule type" value="Genomic_DNA"/>
</dbReference>
<evidence type="ECO:0000256" key="1">
    <source>
        <dbReference type="SAM" id="MobiDB-lite"/>
    </source>
</evidence>
<gene>
    <name evidence="2" type="ORF">ILUMI_06358</name>
</gene>
<dbReference type="AlphaFoldDB" id="A0A8K0D5K5"/>
<protein>
    <submittedName>
        <fullName evidence="2">Uncharacterized protein</fullName>
    </submittedName>
</protein>
<feature type="region of interest" description="Disordered" evidence="1">
    <location>
        <begin position="71"/>
        <end position="106"/>
    </location>
</feature>
<name>A0A8K0D5K5_IGNLU</name>
<proteinExistence type="predicted"/>
<keyword evidence="3" id="KW-1185">Reference proteome</keyword>
<dbReference type="Proteomes" id="UP000801492">
    <property type="component" value="Unassembled WGS sequence"/>
</dbReference>
<feature type="compositionally biased region" description="Basic and acidic residues" evidence="1">
    <location>
        <begin position="71"/>
        <end position="83"/>
    </location>
</feature>
<accession>A0A8K0D5K5</accession>
<evidence type="ECO:0000313" key="2">
    <source>
        <dbReference type="EMBL" id="KAF2899828.1"/>
    </source>
</evidence>
<dbReference type="OrthoDB" id="10601284at2759"/>
<organism evidence="2 3">
    <name type="scientific">Ignelater luminosus</name>
    <name type="common">Cucubano</name>
    <name type="synonym">Pyrophorus luminosus</name>
    <dbReference type="NCBI Taxonomy" id="2038154"/>
    <lineage>
        <taxon>Eukaryota</taxon>
        <taxon>Metazoa</taxon>
        <taxon>Ecdysozoa</taxon>
        <taxon>Arthropoda</taxon>
        <taxon>Hexapoda</taxon>
        <taxon>Insecta</taxon>
        <taxon>Pterygota</taxon>
        <taxon>Neoptera</taxon>
        <taxon>Endopterygota</taxon>
        <taxon>Coleoptera</taxon>
        <taxon>Polyphaga</taxon>
        <taxon>Elateriformia</taxon>
        <taxon>Elateroidea</taxon>
        <taxon>Elateridae</taxon>
        <taxon>Agrypninae</taxon>
        <taxon>Pyrophorini</taxon>
        <taxon>Ignelater</taxon>
    </lineage>
</organism>